<evidence type="ECO:0000313" key="2">
    <source>
        <dbReference type="Proteomes" id="UP000886501"/>
    </source>
</evidence>
<sequence>MDERVTTKVSVQEVKLIGYQKKFWDKHNALVSFVGGHSLQLELHHCGLLSLRDRMCLCNVQPKSLINGSGEAPSFSSPSTPQREPSPSPPTVEVESPETPIVAPVENEEPIPVPAPVPAPHPRRTMVESSTTLHTVTEEEAWEIEDCLVGAWQCQGQGVDNAIPITLVGLESNGISNPSCVMPAVELTQEQMQTQSLGARGYRMLSVMRVVMMMPNSTVSARLLSSDHMGGELQLVFPISQEEFDSLLSGELEAEVHPVMIQDMVWGGVEDDGDELKYSKG</sequence>
<reference evidence="1" key="2">
    <citation type="journal article" date="2020" name="Nat. Commun.">
        <title>Large-scale genome sequencing of mycorrhizal fungi provides insights into the early evolution of symbiotic traits.</title>
        <authorList>
            <person name="Miyauchi S."/>
            <person name="Kiss E."/>
            <person name="Kuo A."/>
            <person name="Drula E."/>
            <person name="Kohler A."/>
            <person name="Sanchez-Garcia M."/>
            <person name="Morin E."/>
            <person name="Andreopoulos B."/>
            <person name="Barry K.W."/>
            <person name="Bonito G."/>
            <person name="Buee M."/>
            <person name="Carver A."/>
            <person name="Chen C."/>
            <person name="Cichocki N."/>
            <person name="Clum A."/>
            <person name="Culley D."/>
            <person name="Crous P.W."/>
            <person name="Fauchery L."/>
            <person name="Girlanda M."/>
            <person name="Hayes R.D."/>
            <person name="Keri Z."/>
            <person name="LaButti K."/>
            <person name="Lipzen A."/>
            <person name="Lombard V."/>
            <person name="Magnuson J."/>
            <person name="Maillard F."/>
            <person name="Murat C."/>
            <person name="Nolan M."/>
            <person name="Ohm R.A."/>
            <person name="Pangilinan J."/>
            <person name="Pereira M.F."/>
            <person name="Perotto S."/>
            <person name="Peter M."/>
            <person name="Pfister S."/>
            <person name="Riley R."/>
            <person name="Sitrit Y."/>
            <person name="Stielow J.B."/>
            <person name="Szollosi G."/>
            <person name="Zifcakova L."/>
            <person name="Stursova M."/>
            <person name="Spatafora J.W."/>
            <person name="Tedersoo L."/>
            <person name="Vaario L.M."/>
            <person name="Yamada A."/>
            <person name="Yan M."/>
            <person name="Wang P."/>
            <person name="Xu J."/>
            <person name="Bruns T."/>
            <person name="Baldrian P."/>
            <person name="Vilgalys R."/>
            <person name="Dunand C."/>
            <person name="Henrissat B."/>
            <person name="Grigoriev I.V."/>
            <person name="Hibbett D."/>
            <person name="Nagy L.G."/>
            <person name="Martin F.M."/>
        </authorList>
    </citation>
    <scope>NUCLEOTIDE SEQUENCE</scope>
    <source>
        <strain evidence="1">P2</strain>
    </source>
</reference>
<reference evidence="1" key="1">
    <citation type="submission" date="2019-10" db="EMBL/GenBank/DDBJ databases">
        <authorList>
            <consortium name="DOE Joint Genome Institute"/>
            <person name="Kuo A."/>
            <person name="Miyauchi S."/>
            <person name="Kiss E."/>
            <person name="Drula E."/>
            <person name="Kohler A."/>
            <person name="Sanchez-Garcia M."/>
            <person name="Andreopoulos B."/>
            <person name="Barry K.W."/>
            <person name="Bonito G."/>
            <person name="Buee M."/>
            <person name="Carver A."/>
            <person name="Chen C."/>
            <person name="Cichocki N."/>
            <person name="Clum A."/>
            <person name="Culley D."/>
            <person name="Crous P.W."/>
            <person name="Fauchery L."/>
            <person name="Girlanda M."/>
            <person name="Hayes R."/>
            <person name="Keri Z."/>
            <person name="Labutti K."/>
            <person name="Lipzen A."/>
            <person name="Lombard V."/>
            <person name="Magnuson J."/>
            <person name="Maillard F."/>
            <person name="Morin E."/>
            <person name="Murat C."/>
            <person name="Nolan M."/>
            <person name="Ohm R."/>
            <person name="Pangilinan J."/>
            <person name="Pereira M."/>
            <person name="Perotto S."/>
            <person name="Peter M."/>
            <person name="Riley R."/>
            <person name="Sitrit Y."/>
            <person name="Stielow B."/>
            <person name="Szollosi G."/>
            <person name="Zifcakova L."/>
            <person name="Stursova M."/>
            <person name="Spatafora J.W."/>
            <person name="Tedersoo L."/>
            <person name="Vaario L.-M."/>
            <person name="Yamada A."/>
            <person name="Yan M."/>
            <person name="Wang P."/>
            <person name="Xu J."/>
            <person name="Bruns T."/>
            <person name="Baldrian P."/>
            <person name="Vilgalys R."/>
            <person name="Henrissat B."/>
            <person name="Grigoriev I.V."/>
            <person name="Hibbett D."/>
            <person name="Nagy L.G."/>
            <person name="Martin F.M."/>
        </authorList>
    </citation>
    <scope>NUCLEOTIDE SEQUENCE</scope>
    <source>
        <strain evidence="1">P2</strain>
    </source>
</reference>
<dbReference type="Proteomes" id="UP000886501">
    <property type="component" value="Unassembled WGS sequence"/>
</dbReference>
<dbReference type="EMBL" id="MU118673">
    <property type="protein sequence ID" value="KAF9642124.1"/>
    <property type="molecule type" value="Genomic_DNA"/>
</dbReference>
<organism evidence="1 2">
    <name type="scientific">Thelephora ganbajun</name>
    <name type="common">Ganba fungus</name>
    <dbReference type="NCBI Taxonomy" id="370292"/>
    <lineage>
        <taxon>Eukaryota</taxon>
        <taxon>Fungi</taxon>
        <taxon>Dikarya</taxon>
        <taxon>Basidiomycota</taxon>
        <taxon>Agaricomycotina</taxon>
        <taxon>Agaricomycetes</taxon>
        <taxon>Thelephorales</taxon>
        <taxon>Thelephoraceae</taxon>
        <taxon>Thelephora</taxon>
    </lineage>
</organism>
<keyword evidence="2" id="KW-1185">Reference proteome</keyword>
<accession>A0ACB6YY21</accession>
<protein>
    <submittedName>
        <fullName evidence="1">Uncharacterized protein</fullName>
    </submittedName>
</protein>
<gene>
    <name evidence="1" type="ORF">BDM02DRAFT_3193859</name>
</gene>
<name>A0ACB6YY21_THEGA</name>
<evidence type="ECO:0000313" key="1">
    <source>
        <dbReference type="EMBL" id="KAF9642124.1"/>
    </source>
</evidence>
<proteinExistence type="predicted"/>
<comment type="caution">
    <text evidence="1">The sequence shown here is derived from an EMBL/GenBank/DDBJ whole genome shotgun (WGS) entry which is preliminary data.</text>
</comment>